<name>A0A9D4GVX9_DREPO</name>
<reference evidence="1" key="1">
    <citation type="journal article" date="2019" name="bioRxiv">
        <title>The Genome of the Zebra Mussel, Dreissena polymorpha: A Resource for Invasive Species Research.</title>
        <authorList>
            <person name="McCartney M.A."/>
            <person name="Auch B."/>
            <person name="Kono T."/>
            <person name="Mallez S."/>
            <person name="Zhang Y."/>
            <person name="Obille A."/>
            <person name="Becker A."/>
            <person name="Abrahante J.E."/>
            <person name="Garbe J."/>
            <person name="Badalamenti J.P."/>
            <person name="Herman A."/>
            <person name="Mangelson H."/>
            <person name="Liachko I."/>
            <person name="Sullivan S."/>
            <person name="Sone E.D."/>
            <person name="Koren S."/>
            <person name="Silverstein K.A.T."/>
            <person name="Beckman K.B."/>
            <person name="Gohl D.M."/>
        </authorList>
    </citation>
    <scope>NUCLEOTIDE SEQUENCE</scope>
    <source>
        <strain evidence="1">Duluth1</strain>
        <tissue evidence="1">Whole animal</tissue>
    </source>
</reference>
<keyword evidence="2" id="KW-1185">Reference proteome</keyword>
<sequence>MKSTKELPRSMCGNKNCHMTTNANDHGYFSDKTSIEDGSLRPTYMPLLWQRTLKQVVSAPA</sequence>
<gene>
    <name evidence="1" type="ORF">DPMN_124614</name>
</gene>
<comment type="caution">
    <text evidence="1">The sequence shown here is derived from an EMBL/GenBank/DDBJ whole genome shotgun (WGS) entry which is preliminary data.</text>
</comment>
<dbReference type="EMBL" id="JAIWYP010000005">
    <property type="protein sequence ID" value="KAH3822823.1"/>
    <property type="molecule type" value="Genomic_DNA"/>
</dbReference>
<proteinExistence type="predicted"/>
<dbReference type="Proteomes" id="UP000828390">
    <property type="component" value="Unassembled WGS sequence"/>
</dbReference>
<organism evidence="1 2">
    <name type="scientific">Dreissena polymorpha</name>
    <name type="common">Zebra mussel</name>
    <name type="synonym">Mytilus polymorpha</name>
    <dbReference type="NCBI Taxonomy" id="45954"/>
    <lineage>
        <taxon>Eukaryota</taxon>
        <taxon>Metazoa</taxon>
        <taxon>Spiralia</taxon>
        <taxon>Lophotrochozoa</taxon>
        <taxon>Mollusca</taxon>
        <taxon>Bivalvia</taxon>
        <taxon>Autobranchia</taxon>
        <taxon>Heteroconchia</taxon>
        <taxon>Euheterodonta</taxon>
        <taxon>Imparidentia</taxon>
        <taxon>Neoheterodontei</taxon>
        <taxon>Myida</taxon>
        <taxon>Dreissenoidea</taxon>
        <taxon>Dreissenidae</taxon>
        <taxon>Dreissena</taxon>
    </lineage>
</organism>
<evidence type="ECO:0000313" key="2">
    <source>
        <dbReference type="Proteomes" id="UP000828390"/>
    </source>
</evidence>
<dbReference type="AlphaFoldDB" id="A0A9D4GVX9"/>
<evidence type="ECO:0000313" key="1">
    <source>
        <dbReference type="EMBL" id="KAH3822823.1"/>
    </source>
</evidence>
<reference evidence="1" key="2">
    <citation type="submission" date="2020-11" db="EMBL/GenBank/DDBJ databases">
        <authorList>
            <person name="McCartney M.A."/>
            <person name="Auch B."/>
            <person name="Kono T."/>
            <person name="Mallez S."/>
            <person name="Becker A."/>
            <person name="Gohl D.M."/>
            <person name="Silverstein K.A.T."/>
            <person name="Koren S."/>
            <person name="Bechman K.B."/>
            <person name="Herman A."/>
            <person name="Abrahante J.E."/>
            <person name="Garbe J."/>
        </authorList>
    </citation>
    <scope>NUCLEOTIDE SEQUENCE</scope>
    <source>
        <strain evidence="1">Duluth1</strain>
        <tissue evidence="1">Whole animal</tissue>
    </source>
</reference>
<protein>
    <submittedName>
        <fullName evidence="1">Uncharacterized protein</fullName>
    </submittedName>
</protein>
<accession>A0A9D4GVX9</accession>